<comment type="caution">
    <text evidence="1">The sequence shown here is derived from an EMBL/GenBank/DDBJ whole genome shotgun (WGS) entry which is preliminary data.</text>
</comment>
<dbReference type="EMBL" id="AWFK01000003">
    <property type="protein sequence ID" value="KOA51638.1"/>
    <property type="molecule type" value="Genomic_DNA"/>
</dbReference>
<proteinExistence type="predicted"/>
<sequence length="125" mass="13529">MSTETQNLEPDPAATKRRHNWQMTYADGWYTAAETGDTLLSLTSVERQIPVGDIQAALLELDTPEKLVGREPGWSTLLLSQVIGTRYLLVASTIWGTPTGHGDRGLTTAASACAVTLTSRWEVAA</sequence>
<evidence type="ECO:0008006" key="3">
    <source>
        <dbReference type="Google" id="ProtNLM"/>
    </source>
</evidence>
<dbReference type="RefSeq" id="WP_052825763.1">
    <property type="nucleotide sequence ID" value="NZ_AWFK01000003.1"/>
</dbReference>
<organism evidence="1 2">
    <name type="scientific">Bifidobacterium animalis subsp. animalis MCC 0483</name>
    <dbReference type="NCBI Taxonomy" id="1365955"/>
    <lineage>
        <taxon>Bacteria</taxon>
        <taxon>Bacillati</taxon>
        <taxon>Actinomycetota</taxon>
        <taxon>Actinomycetes</taxon>
        <taxon>Bifidobacteriales</taxon>
        <taxon>Bifidobacteriaceae</taxon>
        <taxon>Bifidobacterium</taxon>
    </lineage>
</organism>
<reference evidence="1 2" key="1">
    <citation type="journal article" date="2015" name="Int J Genomics">
        <title>Comparative Genomics Revealed Genetic Diversity and Species/Strain-Level Differences in Carbohydrate Metabolism of Three Probiotic Bifidobacterial Species.</title>
        <authorList>
            <person name="Odamaki T."/>
            <person name="Horigome A."/>
            <person name="Sugahara H."/>
            <person name="Hashikura N."/>
            <person name="Minami J."/>
            <person name="Xiao J.Z."/>
            <person name="Abe F."/>
        </authorList>
    </citation>
    <scope>NUCLEOTIDE SEQUENCE [LARGE SCALE GENOMIC DNA]</scope>
    <source>
        <strain evidence="1 2">MCC 0483</strain>
    </source>
</reference>
<name>A0AB34TBP0_9BIFI</name>
<protein>
    <recommendedName>
        <fullName evidence="3">Phage protein</fullName>
    </recommendedName>
</protein>
<dbReference type="Proteomes" id="UP000037239">
    <property type="component" value="Unassembled WGS sequence"/>
</dbReference>
<dbReference type="AlphaFoldDB" id="A0AB34TBP0"/>
<evidence type="ECO:0000313" key="2">
    <source>
        <dbReference type="Proteomes" id="UP000037239"/>
    </source>
</evidence>
<accession>A0AB34TBP0</accession>
<gene>
    <name evidence="1" type="ORF">BAAM0483_01315</name>
</gene>
<evidence type="ECO:0000313" key="1">
    <source>
        <dbReference type="EMBL" id="KOA51638.1"/>
    </source>
</evidence>